<feature type="compositionally biased region" description="Low complexity" evidence="11">
    <location>
        <begin position="348"/>
        <end position="360"/>
    </location>
</feature>
<dbReference type="SUPFAM" id="SSF143631">
    <property type="entry name" value="ApbE-like"/>
    <property type="match status" value="1"/>
</dbReference>
<evidence type="ECO:0000256" key="9">
    <source>
        <dbReference type="ARBA" id="ARBA00031306"/>
    </source>
</evidence>
<dbReference type="InterPro" id="IPR003374">
    <property type="entry name" value="ApbE-like_sf"/>
</dbReference>
<dbReference type="InterPro" id="IPR024932">
    <property type="entry name" value="ApbE"/>
</dbReference>
<keyword evidence="5" id="KW-0808">Transferase</keyword>
<keyword evidence="7" id="KW-0274">FAD</keyword>
<dbReference type="GO" id="GO:0046872">
    <property type="term" value="F:metal ion binding"/>
    <property type="evidence" value="ECO:0007669"/>
    <property type="project" value="UniProtKB-KW"/>
</dbReference>
<evidence type="ECO:0000256" key="10">
    <source>
        <dbReference type="ARBA" id="ARBA00048540"/>
    </source>
</evidence>
<evidence type="ECO:0000256" key="8">
    <source>
        <dbReference type="ARBA" id="ARBA00022842"/>
    </source>
</evidence>
<dbReference type="Proteomes" id="UP000523079">
    <property type="component" value="Unassembled WGS sequence"/>
</dbReference>
<evidence type="ECO:0000313" key="12">
    <source>
        <dbReference type="EMBL" id="MBA8796078.1"/>
    </source>
</evidence>
<name>A0A7W3P7I8_9ACTN</name>
<dbReference type="PANTHER" id="PTHR30040">
    <property type="entry name" value="THIAMINE BIOSYNTHESIS LIPOPROTEIN APBE"/>
    <property type="match status" value="1"/>
</dbReference>
<dbReference type="EMBL" id="JACGWT010000006">
    <property type="protein sequence ID" value="MBA8796078.1"/>
    <property type="molecule type" value="Genomic_DNA"/>
</dbReference>
<proteinExistence type="predicted"/>
<gene>
    <name evidence="12" type="ORF">FHX74_003719</name>
</gene>
<evidence type="ECO:0000256" key="5">
    <source>
        <dbReference type="ARBA" id="ARBA00022679"/>
    </source>
</evidence>
<keyword evidence="6" id="KW-0479">Metal-binding</keyword>
<organism evidence="12 13">
    <name type="scientific">Microlunatus kandeliicorticis</name>
    <dbReference type="NCBI Taxonomy" id="1759536"/>
    <lineage>
        <taxon>Bacteria</taxon>
        <taxon>Bacillati</taxon>
        <taxon>Actinomycetota</taxon>
        <taxon>Actinomycetes</taxon>
        <taxon>Propionibacteriales</taxon>
        <taxon>Propionibacteriaceae</taxon>
        <taxon>Microlunatus</taxon>
    </lineage>
</organism>
<keyword evidence="4" id="KW-0285">Flavoprotein</keyword>
<comment type="cofactor">
    <cofactor evidence="1">
        <name>Mg(2+)</name>
        <dbReference type="ChEBI" id="CHEBI:18420"/>
    </cofactor>
</comment>
<evidence type="ECO:0000313" key="13">
    <source>
        <dbReference type="Proteomes" id="UP000523079"/>
    </source>
</evidence>
<evidence type="ECO:0000256" key="1">
    <source>
        <dbReference type="ARBA" id="ARBA00001946"/>
    </source>
</evidence>
<reference evidence="12 13" key="1">
    <citation type="submission" date="2020-07" db="EMBL/GenBank/DDBJ databases">
        <title>Sequencing the genomes of 1000 actinobacteria strains.</title>
        <authorList>
            <person name="Klenk H.-P."/>
        </authorList>
    </citation>
    <scope>NUCLEOTIDE SEQUENCE [LARGE SCALE GENOMIC DNA]</scope>
    <source>
        <strain evidence="12 13">DSM 100723</strain>
    </source>
</reference>
<keyword evidence="12" id="KW-0449">Lipoprotein</keyword>
<evidence type="ECO:0000256" key="7">
    <source>
        <dbReference type="ARBA" id="ARBA00022827"/>
    </source>
</evidence>
<feature type="region of interest" description="Disordered" evidence="11">
    <location>
        <begin position="346"/>
        <end position="367"/>
    </location>
</feature>
<evidence type="ECO:0000256" key="3">
    <source>
        <dbReference type="ARBA" id="ARBA00016337"/>
    </source>
</evidence>
<dbReference type="Gene3D" id="3.10.520.10">
    <property type="entry name" value="ApbE-like domains"/>
    <property type="match status" value="1"/>
</dbReference>
<evidence type="ECO:0000256" key="4">
    <source>
        <dbReference type="ARBA" id="ARBA00022630"/>
    </source>
</evidence>
<dbReference type="Pfam" id="PF02424">
    <property type="entry name" value="ApbE"/>
    <property type="match status" value="1"/>
</dbReference>
<comment type="caution">
    <text evidence="12">The sequence shown here is derived from an EMBL/GenBank/DDBJ whole genome shotgun (WGS) entry which is preliminary data.</text>
</comment>
<dbReference type="AlphaFoldDB" id="A0A7W3P7I8"/>
<keyword evidence="13" id="KW-1185">Reference proteome</keyword>
<dbReference type="GO" id="GO:0016740">
    <property type="term" value="F:transferase activity"/>
    <property type="evidence" value="ECO:0007669"/>
    <property type="project" value="UniProtKB-KW"/>
</dbReference>
<protein>
    <recommendedName>
        <fullName evidence="3">FAD:protein FMN transferase</fullName>
        <ecNumber evidence="2">2.7.1.180</ecNumber>
    </recommendedName>
    <alternativeName>
        <fullName evidence="9">Flavin transferase</fullName>
    </alternativeName>
</protein>
<dbReference type="PANTHER" id="PTHR30040:SF2">
    <property type="entry name" value="FAD:PROTEIN FMN TRANSFERASE"/>
    <property type="match status" value="1"/>
</dbReference>
<keyword evidence="8" id="KW-0460">Magnesium</keyword>
<dbReference type="EC" id="2.7.1.180" evidence="2"/>
<accession>A0A7W3P7I8</accession>
<sequence length="367" mass="38217">MTSATVGVDRRTSPSEPAVLTTRWRTWGCEVALVTRGADPRRHDRAVARMRRELDAVDRAISRFRADSELTAVNARPDVPHPVSALFLDLLADALDAARRTGGLVVPTLGRPLVRLGYDRDLALLPVRVTDGATGTPAARALPAERPPAESWRRIVLDRTGPDGSGTVRVPAGVALDLGSIGKAASADRIAALLAADELAGTGGLVNLGGDLAVLPGPETGAPWEIAIDESGRDDPRPPRTAVRIGTGGLATSSTAVRVWSSRGVGRHHVLDPRTGLPAQPVWRCVSVHAGDCRTANAASTAAVVLGETAPAWLAAHGFAARLVPARAGDHRPVLVGGWPADVAPLPTEIETGTTTGTATDPERTSS</sequence>
<evidence type="ECO:0000256" key="11">
    <source>
        <dbReference type="SAM" id="MobiDB-lite"/>
    </source>
</evidence>
<evidence type="ECO:0000256" key="2">
    <source>
        <dbReference type="ARBA" id="ARBA00011955"/>
    </source>
</evidence>
<comment type="catalytic activity">
    <reaction evidence="10">
        <text>L-threonyl-[protein] + FAD = FMN-L-threonyl-[protein] + AMP + H(+)</text>
        <dbReference type="Rhea" id="RHEA:36847"/>
        <dbReference type="Rhea" id="RHEA-COMP:11060"/>
        <dbReference type="Rhea" id="RHEA-COMP:11061"/>
        <dbReference type="ChEBI" id="CHEBI:15378"/>
        <dbReference type="ChEBI" id="CHEBI:30013"/>
        <dbReference type="ChEBI" id="CHEBI:57692"/>
        <dbReference type="ChEBI" id="CHEBI:74257"/>
        <dbReference type="ChEBI" id="CHEBI:456215"/>
        <dbReference type="EC" id="2.7.1.180"/>
    </reaction>
</comment>
<evidence type="ECO:0000256" key="6">
    <source>
        <dbReference type="ARBA" id="ARBA00022723"/>
    </source>
</evidence>
<dbReference type="RefSeq" id="WP_182561657.1">
    <property type="nucleotide sequence ID" value="NZ_JACGWT010000006.1"/>
</dbReference>